<evidence type="ECO:0000313" key="2">
    <source>
        <dbReference type="Proteomes" id="UP001152321"/>
    </source>
</evidence>
<dbReference type="EMBL" id="JANRMI010000001">
    <property type="protein sequence ID" value="MDG0815049.1"/>
    <property type="molecule type" value="Genomic_DNA"/>
</dbReference>
<organism evidence="1 2">
    <name type="scientific">Bdellovibrio svalbardensis</name>
    <dbReference type="NCBI Taxonomy" id="2972972"/>
    <lineage>
        <taxon>Bacteria</taxon>
        <taxon>Pseudomonadati</taxon>
        <taxon>Bdellovibrionota</taxon>
        <taxon>Bdellovibrionia</taxon>
        <taxon>Bdellovibrionales</taxon>
        <taxon>Pseudobdellovibrionaceae</taxon>
        <taxon>Bdellovibrio</taxon>
    </lineage>
</organism>
<proteinExistence type="predicted"/>
<gene>
    <name evidence="1" type="ORF">NWE73_01655</name>
</gene>
<sequence>MAQHIYDYAIIGSGLTGLSIAAALSRETSNIALLDGADVAGGANRQINFPTGPINNGLRFVPDSVLSEKALRFLETLLDTKIASDVSEEAPITYEAGGFKTFLGFGENPPAFYEELNYFTSSKKIDLAVEPHQWTPLLLQKFKGDFLPRSYVTKFHQEGEKVTHLTINGSKTLYAHNFIFAGTVKDLALLLPEDAISIRARSKLSKNTYWTALCLDICHSKAVTDATTMHVLNGTTQDEIGPCTGRFLPAVEVEGQTLQASQWMTFIESELTEDSEVVGLTLKKIKRQIKRAYPEALNDIKLERIFVAPIVAGNGDIKLSANMTVPSLENLWIASATVNEQKNLVGSLLQAEMIVASLGFKVDDLHTNQVAEDVSADHGSELEEASM</sequence>
<accession>A0ABT6DEU4</accession>
<dbReference type="Pfam" id="PF13450">
    <property type="entry name" value="NAD_binding_8"/>
    <property type="match status" value="1"/>
</dbReference>
<name>A0ABT6DEU4_9BACT</name>
<dbReference type="InterPro" id="IPR036188">
    <property type="entry name" value="FAD/NAD-bd_sf"/>
</dbReference>
<reference evidence="1" key="1">
    <citation type="submission" date="2022-08" db="EMBL/GenBank/DDBJ databases">
        <title>Novel Bdellovibrio Species Isolated from Svalbard: Designation Bdellovibrio svalbardensis.</title>
        <authorList>
            <person name="Mitchell R.J."/>
            <person name="Choi S.Y."/>
        </authorList>
    </citation>
    <scope>NUCLEOTIDE SEQUENCE</scope>
    <source>
        <strain evidence="1">PAP01</strain>
    </source>
</reference>
<comment type="caution">
    <text evidence="1">The sequence shown here is derived from an EMBL/GenBank/DDBJ whole genome shotgun (WGS) entry which is preliminary data.</text>
</comment>
<protein>
    <submittedName>
        <fullName evidence="1">NAD(P)/FAD-dependent oxidoreductase</fullName>
    </submittedName>
</protein>
<evidence type="ECO:0000313" key="1">
    <source>
        <dbReference type="EMBL" id="MDG0815049.1"/>
    </source>
</evidence>
<dbReference type="SUPFAM" id="SSF51905">
    <property type="entry name" value="FAD/NAD(P)-binding domain"/>
    <property type="match status" value="1"/>
</dbReference>
<keyword evidence="2" id="KW-1185">Reference proteome</keyword>
<dbReference type="Proteomes" id="UP001152321">
    <property type="component" value="Unassembled WGS sequence"/>
</dbReference>
<dbReference type="RefSeq" id="WP_277576527.1">
    <property type="nucleotide sequence ID" value="NZ_JANRMI010000001.1"/>
</dbReference>
<dbReference type="Gene3D" id="3.50.50.60">
    <property type="entry name" value="FAD/NAD(P)-binding domain"/>
    <property type="match status" value="1"/>
</dbReference>